<evidence type="ECO:0000256" key="3">
    <source>
        <dbReference type="SAM" id="MobiDB-lite"/>
    </source>
</evidence>
<keyword evidence="6" id="KW-1185">Reference proteome</keyword>
<feature type="compositionally biased region" description="Basic and acidic residues" evidence="3">
    <location>
        <begin position="954"/>
        <end position="979"/>
    </location>
</feature>
<dbReference type="GO" id="GO:0003677">
    <property type="term" value="F:DNA binding"/>
    <property type="evidence" value="ECO:0007669"/>
    <property type="project" value="InterPro"/>
</dbReference>
<feature type="domain" description="Tyr recombinase" evidence="4">
    <location>
        <begin position="641"/>
        <end position="847"/>
    </location>
</feature>
<evidence type="ECO:0000313" key="6">
    <source>
        <dbReference type="Proteomes" id="UP000594262"/>
    </source>
</evidence>
<dbReference type="InterPro" id="IPR013762">
    <property type="entry name" value="Integrase-like_cat_sf"/>
</dbReference>
<sequence>MTEKFDCERCEKASWRMMGSELESCENCLWQNHANLMKKRWREECQRKSFNSAMMAEELHSFNEKLVNSKEDFILDGLAKFDKDVECSDSDIDYIPPTDVSESDESDYETPSISDGRKRKRKEKAFAPEMKKKIEEKTFEKTVQAIDDLSSKLFSLQKDQHEEAIVIIEEFSHLKFSKAMLSTTKHGKKLVQHIKQLKKEDNEELRCCAANLLERLRSIVLTKGTVQNETQEPSAKMQKVVSTSEEKNSTSGPSAKMKNASTSKEKTSTSGGDKGKIQKKENSSPSVSETKETTEEKLEKYFQTKNAVVPLGKPGVYRFKCVFEECKSEIQDLKCHLMTVEHKDYPLWDAKKAGLEQSIRISMYKWLSKPGYSGVYRPKVCTVHGVCLNRMDMHAKMFHEGNNKANTDLDPKITFVPRDTGPTLEEYDSSEDNEFPKHFGEEALPDPFKKPLVYARRITSRERRQKSISIDFKFTYTCGIELLKDFARYLITQGKTHATAIQIANRVQYVWETMDPTYSISNNVFKKKEELEDGYFLALFNQILLNSNKAVTKERTHEQATTVGARLLAVGQFFNFLILRDIYVDLSLHQIERTRLKQKELLGRLQPYVLIRQKAVYRWKQKHLLSMDDFIDIGNSKHAVAVGNLLDNPGEVCKSISVTDLRNLLIFLIVMINAARSSNISEMTLEQLNNAVESDEYISNLPGMVVRSDLYKTSHIYGEKLLLLPKDVFRQIQNYVKYFRPTLINDDEKPDNERYLFTSSRIKKGDSGKMTTSNVASACSKVYEKSGIGGELTRCSPTRIRHAAATELAGHDGEKAEVVAKMFMKNRTETTQKFYIVNYNQRESVRLSMKMYEKTRGSNFKPENVPRPKEVTKDEELKWLKRTQAKIKAKFHNDVEDIELLKSITSEPEDIEQVFEAALDESATTATEGPPVKHSDSNIDFNMSSSSKASKAVENGDDHNDNEKDSGVKDCDGSSEKLEVNVGANEDVGSNEDNIGANGSETIKSKPGSIESTCPTDNVSAEVEQLYHNNIELMDIIPGLLKEDGTEVPALPKVPNLEMRRMFEIVNTIDRDTVNEWFVAKDKWTSALLTNKCASMRLDIITGRAIYKTKRTREVETKDDNESDEGAANENDDDNKVDNEDQIITSSMITRAFGLGHIGTGNFSDDSFDAIVDNLTELVGGGKKKMGKTNIVLGAYTPIVLIWLVQSICLVSHLDAMYFLENAITVRRETLDDKSDDECETPIRHEHPKPWDKEANAAIRKVAKQKLQEITKKIDDASNKHDFYKSTKYSRSFVLKILFMARNMIQNRKFESKKWNDVKSYYSHIYEVQVNNQTIKDIVINMIKNYNKDESNRFKKFNKSLNVAREYHRKCESLHNNIVTW</sequence>
<reference evidence="5" key="1">
    <citation type="submission" date="2021-01" db="UniProtKB">
        <authorList>
            <consortium name="EnsemblMetazoa"/>
        </authorList>
    </citation>
    <scope>IDENTIFICATION</scope>
</reference>
<evidence type="ECO:0000256" key="1">
    <source>
        <dbReference type="ARBA" id="ARBA00023172"/>
    </source>
</evidence>
<feature type="compositionally biased region" description="Basic and acidic residues" evidence="3">
    <location>
        <begin position="263"/>
        <end position="282"/>
    </location>
</feature>
<keyword evidence="2" id="KW-0175">Coiled coil</keyword>
<feature type="compositionally biased region" description="Polar residues" evidence="3">
    <location>
        <begin position="991"/>
        <end position="1002"/>
    </location>
</feature>
<evidence type="ECO:0000259" key="4">
    <source>
        <dbReference type="PROSITE" id="PS51898"/>
    </source>
</evidence>
<protein>
    <recommendedName>
        <fullName evidence="4">Tyr recombinase domain-containing protein</fullName>
    </recommendedName>
</protein>
<feature type="region of interest" description="Disordered" evidence="3">
    <location>
        <begin position="227"/>
        <end position="295"/>
    </location>
</feature>
<dbReference type="RefSeq" id="XP_066915784.1">
    <property type="nucleotide sequence ID" value="XM_067059683.1"/>
</dbReference>
<dbReference type="InterPro" id="IPR002104">
    <property type="entry name" value="Integrase_catalytic"/>
</dbReference>
<feature type="region of interest" description="Disordered" evidence="3">
    <location>
        <begin position="922"/>
        <end position="1015"/>
    </location>
</feature>
<name>A0A7M5XIU8_9CNID</name>
<dbReference type="SUPFAM" id="SSF56349">
    <property type="entry name" value="DNA breaking-rejoining enzymes"/>
    <property type="match status" value="1"/>
</dbReference>
<keyword evidence="1" id="KW-0233">DNA recombination</keyword>
<dbReference type="Gene3D" id="1.10.443.10">
    <property type="entry name" value="Intergrase catalytic core"/>
    <property type="match status" value="1"/>
</dbReference>
<dbReference type="GO" id="GO:0015074">
    <property type="term" value="P:DNA integration"/>
    <property type="evidence" value="ECO:0007669"/>
    <property type="project" value="InterPro"/>
</dbReference>
<dbReference type="GeneID" id="136802957"/>
<evidence type="ECO:0000256" key="2">
    <source>
        <dbReference type="SAM" id="Coils"/>
    </source>
</evidence>
<dbReference type="GO" id="GO:0006310">
    <property type="term" value="P:DNA recombination"/>
    <property type="evidence" value="ECO:0007669"/>
    <property type="project" value="UniProtKB-KW"/>
</dbReference>
<evidence type="ECO:0000313" key="5">
    <source>
        <dbReference type="EnsemblMetazoa" id="CLYHEMP023610.3"/>
    </source>
</evidence>
<dbReference type="EnsemblMetazoa" id="CLYHEMT023610.3">
    <property type="protein sequence ID" value="CLYHEMP023610.3"/>
    <property type="gene ID" value="CLYHEMG023610"/>
</dbReference>
<feature type="region of interest" description="Disordered" evidence="3">
    <location>
        <begin position="94"/>
        <end position="125"/>
    </location>
</feature>
<dbReference type="InterPro" id="IPR011010">
    <property type="entry name" value="DNA_brk_join_enz"/>
</dbReference>
<organism evidence="5 6">
    <name type="scientific">Clytia hemisphaerica</name>
    <dbReference type="NCBI Taxonomy" id="252671"/>
    <lineage>
        <taxon>Eukaryota</taxon>
        <taxon>Metazoa</taxon>
        <taxon>Cnidaria</taxon>
        <taxon>Hydrozoa</taxon>
        <taxon>Hydroidolina</taxon>
        <taxon>Leptothecata</taxon>
        <taxon>Obeliida</taxon>
        <taxon>Clytiidae</taxon>
        <taxon>Clytia</taxon>
    </lineage>
</organism>
<feature type="region of interest" description="Disordered" evidence="3">
    <location>
        <begin position="1112"/>
        <end position="1138"/>
    </location>
</feature>
<feature type="compositionally biased region" description="Acidic residues" evidence="3">
    <location>
        <begin position="1121"/>
        <end position="1133"/>
    </location>
</feature>
<accession>A0A7M5XIU8</accession>
<feature type="compositionally biased region" description="Polar residues" evidence="3">
    <location>
        <begin position="938"/>
        <end position="949"/>
    </location>
</feature>
<dbReference type="PROSITE" id="PS51898">
    <property type="entry name" value="TYR_RECOMBINASE"/>
    <property type="match status" value="1"/>
</dbReference>
<proteinExistence type="predicted"/>
<dbReference type="Proteomes" id="UP000594262">
    <property type="component" value="Unplaced"/>
</dbReference>
<feature type="coiled-coil region" evidence="2">
    <location>
        <begin position="1260"/>
        <end position="1287"/>
    </location>
</feature>